<evidence type="ECO:0000313" key="1">
    <source>
        <dbReference type="EMBL" id="KAF3338930.1"/>
    </source>
</evidence>
<accession>A0A833QZ60</accession>
<comment type="caution">
    <text evidence="1">The sequence shown here is derived from an EMBL/GenBank/DDBJ whole genome shotgun (WGS) entry which is preliminary data.</text>
</comment>
<dbReference type="OrthoDB" id="1681749at2759"/>
<dbReference type="Proteomes" id="UP000623129">
    <property type="component" value="Unassembled WGS sequence"/>
</dbReference>
<dbReference type="EMBL" id="SWLB01000004">
    <property type="protein sequence ID" value="KAF3338930.1"/>
    <property type="molecule type" value="Genomic_DNA"/>
</dbReference>
<organism evidence="1 2">
    <name type="scientific">Carex littledalei</name>
    <dbReference type="NCBI Taxonomy" id="544730"/>
    <lineage>
        <taxon>Eukaryota</taxon>
        <taxon>Viridiplantae</taxon>
        <taxon>Streptophyta</taxon>
        <taxon>Embryophyta</taxon>
        <taxon>Tracheophyta</taxon>
        <taxon>Spermatophyta</taxon>
        <taxon>Magnoliopsida</taxon>
        <taxon>Liliopsida</taxon>
        <taxon>Poales</taxon>
        <taxon>Cyperaceae</taxon>
        <taxon>Cyperoideae</taxon>
        <taxon>Cariceae</taxon>
        <taxon>Carex</taxon>
        <taxon>Carex subgen. Euthyceras</taxon>
    </lineage>
</organism>
<reference evidence="1" key="1">
    <citation type="submission" date="2020-01" db="EMBL/GenBank/DDBJ databases">
        <title>Genome sequence of Kobresia littledalei, the first chromosome-level genome in the family Cyperaceae.</title>
        <authorList>
            <person name="Qu G."/>
        </authorList>
    </citation>
    <scope>NUCLEOTIDE SEQUENCE</scope>
    <source>
        <strain evidence="1">C.B.Clarke</strain>
        <tissue evidence="1">Leaf</tissue>
    </source>
</reference>
<proteinExistence type="predicted"/>
<dbReference type="AlphaFoldDB" id="A0A833QZ60"/>
<evidence type="ECO:0000313" key="2">
    <source>
        <dbReference type="Proteomes" id="UP000623129"/>
    </source>
</evidence>
<keyword evidence="2" id="KW-1185">Reference proteome</keyword>
<protein>
    <submittedName>
        <fullName evidence="1">Uncharacterized protein</fullName>
    </submittedName>
</protein>
<gene>
    <name evidence="1" type="ORF">FCM35_KLT16401</name>
</gene>
<name>A0A833QZ60_9POAL</name>
<sequence>MAPIPFKQGPSSAKRAAAAVYDYEGDPRWSKGAGRLTFSLRSQERVSDSSRGFEGGVMWHWSPVAADNAEAGLDVARGSRTDVGS</sequence>